<name>A0A9N9RRQ4_9DIPT</name>
<feature type="chain" id="PRO_5040266435" description="Protein yellow" evidence="5">
    <location>
        <begin position="18"/>
        <end position="433"/>
    </location>
</feature>
<dbReference type="GO" id="GO:0005576">
    <property type="term" value="C:extracellular region"/>
    <property type="evidence" value="ECO:0007669"/>
    <property type="project" value="UniProtKB-SubCell"/>
</dbReference>
<evidence type="ECO:0000313" key="7">
    <source>
        <dbReference type="Proteomes" id="UP001153620"/>
    </source>
</evidence>
<dbReference type="InterPro" id="IPR011042">
    <property type="entry name" value="6-blade_b-propeller_TolB-like"/>
</dbReference>
<keyword evidence="7" id="KW-1185">Reference proteome</keyword>
<dbReference type="AlphaFoldDB" id="A0A9N9RRQ4"/>
<evidence type="ECO:0000313" key="6">
    <source>
        <dbReference type="EMBL" id="CAG9802023.1"/>
    </source>
</evidence>
<gene>
    <name evidence="6" type="ORF">CHIRRI_LOCUS4939</name>
</gene>
<comment type="similarity">
    <text evidence="2">Belongs to the major royal jelly protein family.</text>
</comment>
<comment type="subcellular location">
    <subcellularLocation>
        <location evidence="1">Secreted</location>
    </subcellularLocation>
</comment>
<sequence length="433" mass="49032">MKLIVFIAFALFVTTFAKKLDEKYMWKELDFAWPSEEVKQAAIKSGRYIESHNLPLGLEVWKDKMFITVPRWKGGVASSLNYFKINDERSPVLIPYPSWEANQLPESEQTTQASYGGGRTDAKEAEKADNLLAKNNETIISTFRIRADDCDRLWVMDSGLADILGSPKQWAPNSIAVFDLNTDKLIRRFVIPEDQVKEDSFFANIIIDTQASDCSNAFAYLPDLGSYAVVVYDFKNDKSYRVKHNFFHFDPLQGDLTVGGVNFQWTDGVFGMALGTPTNEHGDRTVYFHALASTKEFSVPNTVLKNETFATSGDSYYAYTLLGDRGTKSQATAEFYDEKTDVIFYTQINRDAIGCWNIKKPYTPENQGLVDSDSHTLVFPNDLKVDDKGNLYVLSDRMPLFIYKNLEPGYNYRILTGKTEEVIVGTPCENAVQ</sequence>
<evidence type="ECO:0000256" key="3">
    <source>
        <dbReference type="ARBA" id="ARBA00022525"/>
    </source>
</evidence>
<evidence type="ECO:0000256" key="5">
    <source>
        <dbReference type="SAM" id="SignalP"/>
    </source>
</evidence>
<evidence type="ECO:0000256" key="2">
    <source>
        <dbReference type="ARBA" id="ARBA00009127"/>
    </source>
</evidence>
<protein>
    <recommendedName>
        <fullName evidence="8">Protein yellow</fullName>
    </recommendedName>
</protein>
<dbReference type="Gene3D" id="2.120.10.30">
    <property type="entry name" value="TolB, C-terminal domain"/>
    <property type="match status" value="1"/>
</dbReference>
<evidence type="ECO:0008006" key="8">
    <source>
        <dbReference type="Google" id="ProtNLM"/>
    </source>
</evidence>
<dbReference type="InterPro" id="IPR017996">
    <property type="entry name" value="MRJP/yellow-related"/>
</dbReference>
<dbReference type="Pfam" id="PF03022">
    <property type="entry name" value="MRJP"/>
    <property type="match status" value="1"/>
</dbReference>
<reference evidence="6" key="1">
    <citation type="submission" date="2022-01" db="EMBL/GenBank/DDBJ databases">
        <authorList>
            <person name="King R."/>
        </authorList>
    </citation>
    <scope>NUCLEOTIDE SEQUENCE</scope>
</reference>
<dbReference type="PANTHER" id="PTHR10009">
    <property type="entry name" value="PROTEIN YELLOW-RELATED"/>
    <property type="match status" value="1"/>
</dbReference>
<keyword evidence="4 5" id="KW-0732">Signal</keyword>
<dbReference type="EMBL" id="OU895878">
    <property type="protein sequence ID" value="CAG9802023.1"/>
    <property type="molecule type" value="Genomic_DNA"/>
</dbReference>
<dbReference type="PANTHER" id="PTHR10009:SF11">
    <property type="entry name" value="RH54244P"/>
    <property type="match status" value="1"/>
</dbReference>
<feature type="signal peptide" evidence="5">
    <location>
        <begin position="1"/>
        <end position="17"/>
    </location>
</feature>
<evidence type="ECO:0000256" key="1">
    <source>
        <dbReference type="ARBA" id="ARBA00004613"/>
    </source>
</evidence>
<organism evidence="6 7">
    <name type="scientific">Chironomus riparius</name>
    <dbReference type="NCBI Taxonomy" id="315576"/>
    <lineage>
        <taxon>Eukaryota</taxon>
        <taxon>Metazoa</taxon>
        <taxon>Ecdysozoa</taxon>
        <taxon>Arthropoda</taxon>
        <taxon>Hexapoda</taxon>
        <taxon>Insecta</taxon>
        <taxon>Pterygota</taxon>
        <taxon>Neoptera</taxon>
        <taxon>Endopterygota</taxon>
        <taxon>Diptera</taxon>
        <taxon>Nematocera</taxon>
        <taxon>Chironomoidea</taxon>
        <taxon>Chironomidae</taxon>
        <taxon>Chironominae</taxon>
        <taxon>Chironomus</taxon>
    </lineage>
</organism>
<dbReference type="Proteomes" id="UP001153620">
    <property type="component" value="Chromosome 2"/>
</dbReference>
<accession>A0A9N9RRQ4</accession>
<keyword evidence="3" id="KW-0964">Secreted</keyword>
<dbReference type="OrthoDB" id="7776143at2759"/>
<evidence type="ECO:0000256" key="4">
    <source>
        <dbReference type="ARBA" id="ARBA00022729"/>
    </source>
</evidence>
<proteinExistence type="inferred from homology"/>
<reference evidence="6" key="2">
    <citation type="submission" date="2022-10" db="EMBL/GenBank/DDBJ databases">
        <authorList>
            <consortium name="ENA_rothamsted_submissions"/>
            <consortium name="culmorum"/>
            <person name="King R."/>
        </authorList>
    </citation>
    <scope>NUCLEOTIDE SEQUENCE</scope>
</reference>